<comment type="similarity">
    <text evidence="1 5">Belongs to the peptidase S8 family.</text>
</comment>
<evidence type="ECO:0000256" key="1">
    <source>
        <dbReference type="ARBA" id="ARBA00011073"/>
    </source>
</evidence>
<dbReference type="InterPro" id="IPR000209">
    <property type="entry name" value="Peptidase_S8/S53_dom"/>
</dbReference>
<dbReference type="GO" id="GO:0006508">
    <property type="term" value="P:proteolysis"/>
    <property type="evidence" value="ECO:0007669"/>
    <property type="project" value="UniProtKB-KW"/>
</dbReference>
<dbReference type="InterPro" id="IPR050131">
    <property type="entry name" value="Peptidase_S8_subtilisin-like"/>
</dbReference>
<feature type="active site" description="Charge relay system" evidence="5">
    <location>
        <position position="427"/>
    </location>
</feature>
<keyword evidence="4 5" id="KW-0720">Serine protease</keyword>
<dbReference type="Proteomes" id="UP000433493">
    <property type="component" value="Unassembled WGS sequence"/>
</dbReference>
<evidence type="ECO:0000256" key="2">
    <source>
        <dbReference type="ARBA" id="ARBA00022670"/>
    </source>
</evidence>
<keyword evidence="10" id="KW-1185">Reference proteome</keyword>
<feature type="domain" description="Peptidase S8/S53" evidence="8">
    <location>
        <begin position="224"/>
        <end position="461"/>
    </location>
</feature>
<evidence type="ECO:0000256" key="3">
    <source>
        <dbReference type="ARBA" id="ARBA00022801"/>
    </source>
</evidence>
<keyword evidence="2 5" id="KW-0645">Protease</keyword>
<organism evidence="9 10">
    <name type="scientific">Gulosibacter chungangensis</name>
    <dbReference type="NCBI Taxonomy" id="979746"/>
    <lineage>
        <taxon>Bacteria</taxon>
        <taxon>Bacillati</taxon>
        <taxon>Actinomycetota</taxon>
        <taxon>Actinomycetes</taxon>
        <taxon>Micrococcales</taxon>
        <taxon>Microbacteriaceae</taxon>
        <taxon>Gulosibacter</taxon>
    </lineage>
</organism>
<evidence type="ECO:0000256" key="5">
    <source>
        <dbReference type="PROSITE-ProRule" id="PRU01240"/>
    </source>
</evidence>
<dbReference type="PROSITE" id="PS51892">
    <property type="entry name" value="SUBTILASE"/>
    <property type="match status" value="1"/>
</dbReference>
<gene>
    <name evidence="9" type="ORF">F8O05_01840</name>
</gene>
<evidence type="ECO:0000256" key="4">
    <source>
        <dbReference type="ARBA" id="ARBA00022825"/>
    </source>
</evidence>
<feature type="region of interest" description="Disordered" evidence="6">
    <location>
        <begin position="49"/>
        <end position="73"/>
    </location>
</feature>
<dbReference type="PANTHER" id="PTHR43806">
    <property type="entry name" value="PEPTIDASE S8"/>
    <property type="match status" value="1"/>
</dbReference>
<dbReference type="EMBL" id="WBKB01000001">
    <property type="protein sequence ID" value="KAB1645021.1"/>
    <property type="molecule type" value="Genomic_DNA"/>
</dbReference>
<protein>
    <submittedName>
        <fullName evidence="9">S8 family serine peptidase</fullName>
    </submittedName>
</protein>
<dbReference type="InterPro" id="IPR036852">
    <property type="entry name" value="Peptidase_S8/S53_dom_sf"/>
</dbReference>
<feature type="active site" description="Charge relay system" evidence="5">
    <location>
        <position position="270"/>
    </location>
</feature>
<dbReference type="PRINTS" id="PR00723">
    <property type="entry name" value="SUBTILISIN"/>
</dbReference>
<dbReference type="Gene3D" id="3.40.50.200">
    <property type="entry name" value="Peptidase S8/S53 domain"/>
    <property type="match status" value="1"/>
</dbReference>
<evidence type="ECO:0000259" key="8">
    <source>
        <dbReference type="Pfam" id="PF00082"/>
    </source>
</evidence>
<comment type="caution">
    <text evidence="9">The sequence shown here is derived from an EMBL/GenBank/DDBJ whole genome shotgun (WGS) entry which is preliminary data.</text>
</comment>
<accession>A0A7J5BFH4</accession>
<dbReference type="OrthoDB" id="3644449at2"/>
<dbReference type="Pfam" id="PF00082">
    <property type="entry name" value="Peptidase_S8"/>
    <property type="match status" value="1"/>
</dbReference>
<keyword evidence="7" id="KW-1133">Transmembrane helix</keyword>
<dbReference type="AlphaFoldDB" id="A0A7J5BFH4"/>
<name>A0A7J5BFH4_9MICO</name>
<keyword evidence="7" id="KW-0472">Membrane</keyword>
<dbReference type="PANTHER" id="PTHR43806:SF11">
    <property type="entry name" value="CEREVISIN-RELATED"/>
    <property type="match status" value="1"/>
</dbReference>
<feature type="region of interest" description="Disordered" evidence="6">
    <location>
        <begin position="118"/>
        <end position="142"/>
    </location>
</feature>
<dbReference type="GO" id="GO:0004252">
    <property type="term" value="F:serine-type endopeptidase activity"/>
    <property type="evidence" value="ECO:0007669"/>
    <property type="project" value="UniProtKB-UniRule"/>
</dbReference>
<keyword evidence="7" id="KW-0812">Transmembrane</keyword>
<feature type="region of interest" description="Disordered" evidence="6">
    <location>
        <begin position="494"/>
        <end position="522"/>
    </location>
</feature>
<feature type="transmembrane region" description="Helical" evidence="7">
    <location>
        <begin position="528"/>
        <end position="550"/>
    </location>
</feature>
<evidence type="ECO:0000256" key="6">
    <source>
        <dbReference type="SAM" id="MobiDB-lite"/>
    </source>
</evidence>
<dbReference type="SUPFAM" id="SSF52743">
    <property type="entry name" value="Subtilisin-like"/>
    <property type="match status" value="1"/>
</dbReference>
<sequence>MLVPATMPGRIPRPCNSCSTPTWAAPSAPPPPRAMPTCMGLSSSGAGEAKGKRCSAARGPWVKQSSPKAPERSRLFRGGIGKFRNLTMVETEPEDCGDTLRIKGLTKAVRREVGEVLTAGQRSKRRGQDARPGIRGRLRRRNQPQLRLPRFRRRIARVIGAAGLTTVLLLTAWIGADIDPAVAAPERIQPSLDEPNATTTSEADGLWYFTETQLADIHASGITGQGVTIAIIDSPINLEVADLADADIRPRTEEVCPGFTGIEISERARHGTAMASLIVGNGKGVGAEPGVLGVAPDATILHYAVLNVAVDECAAPLADLVADAIEQGADILNLSISYNSPMDAQNAIDLALEAGLVVNVAVQNESSDSLDLLSGLPGVVSVENVDQDGQPDAYSVTGDGLDFIAPGVGIRMLKTDFSGYELDHGTSPATAWVSGVFALAQSAWPDATGNQLIQAAIRSTRTFDVDALPRTDSEGFGFLDPSTFLSTDPTQFPDANPLLDSGETPATDSAVEEHPTDPDDLTGAERPWLTLVSLAAGFLAATGLYVVILLRRRRRHRYWQE</sequence>
<evidence type="ECO:0000313" key="9">
    <source>
        <dbReference type="EMBL" id="KAB1645021.1"/>
    </source>
</evidence>
<reference evidence="9 10" key="1">
    <citation type="submission" date="2019-09" db="EMBL/GenBank/DDBJ databases">
        <title>Phylogeny of genus Pseudoclavibacter and closely related genus.</title>
        <authorList>
            <person name="Li Y."/>
        </authorList>
    </citation>
    <scope>NUCLEOTIDE SEQUENCE [LARGE SCALE GENOMIC DNA]</scope>
    <source>
        <strain evidence="9 10">KCTC 13959</strain>
    </source>
</reference>
<proteinExistence type="inferred from homology"/>
<dbReference type="InterPro" id="IPR015500">
    <property type="entry name" value="Peptidase_S8_subtilisin-rel"/>
</dbReference>
<evidence type="ECO:0000256" key="7">
    <source>
        <dbReference type="SAM" id="Phobius"/>
    </source>
</evidence>
<evidence type="ECO:0000313" key="10">
    <source>
        <dbReference type="Proteomes" id="UP000433493"/>
    </source>
</evidence>
<feature type="active site" description="Charge relay system" evidence="5">
    <location>
        <position position="233"/>
    </location>
</feature>
<keyword evidence="3 5" id="KW-0378">Hydrolase</keyword>